<evidence type="ECO:0000313" key="2">
    <source>
        <dbReference type="EMBL" id="OIP66538.1"/>
    </source>
</evidence>
<gene>
    <name evidence="2" type="ORF">AUK15_00220</name>
</gene>
<dbReference type="EMBL" id="MNYX01000007">
    <property type="protein sequence ID" value="OIP66538.1"/>
    <property type="molecule type" value="Genomic_DNA"/>
</dbReference>
<evidence type="ECO:0000259" key="1">
    <source>
        <dbReference type="Pfam" id="PF11074"/>
    </source>
</evidence>
<protein>
    <recommendedName>
        <fullName evidence="1">DUF2779 domain-containing protein</fullName>
    </recommendedName>
</protein>
<dbReference type="InterPro" id="IPR021301">
    <property type="entry name" value="DUF2779"/>
</dbReference>
<evidence type="ECO:0000313" key="3">
    <source>
        <dbReference type="Proteomes" id="UP000182059"/>
    </source>
</evidence>
<organism evidence="2 3">
    <name type="scientific">Candidatus Nomurabacteria bacterium CG2_30_43_9</name>
    <dbReference type="NCBI Taxonomy" id="1805283"/>
    <lineage>
        <taxon>Bacteria</taxon>
        <taxon>Candidatus Nomuraibacteriota</taxon>
    </lineage>
</organism>
<name>A0A1J5GA84_9BACT</name>
<sequence>MIISKTVFLDYVFCSKNTWLKLNKPQLLQEFELSAFEQNLMEQGNEVEAEAHILSIFSGGIEVLEKGEEAVEKTRELMDSRTLAIFQATFIEDGFIARNDALVWNEKESCWDLYEIKGTNSLKEGGTDHNHIDDLTFQASVLSRADVPMGKYFLVHLNKDYVRFGALNTEELFLIEDQTEAVRARLPLVEEQMKTAKEYLNNKKEPSGGCGCIYNGRSRHCTTFKYSNPEVPDYSIHDISRIGTSKKKLATLVDGKIYDMLDIPEGMELSDVQVNQITAHRRQKPMVDVEGISEEIKDLVFPLYFFDYETYAPAIPAFDGFRPYQRIPFQFSLHILEKPGDKMSHIEYLHEKRSDPSDEVAKLLEKHIGKSGTVIAWNKSFEAGVNRELGERMPEHKAAMERINNMLYDLMDVFKKQHYVHPKFKGSTSIKKVLPALVDLSYDSLVIKEGGQASNSWWEMTDKKTPTGTSKHISKHLKIYCGQDTYAMYAIWEKLYQMLA</sequence>
<feature type="domain" description="DUF2779" evidence="1">
    <location>
        <begin position="304"/>
        <end position="429"/>
    </location>
</feature>
<proteinExistence type="predicted"/>
<dbReference type="Proteomes" id="UP000182059">
    <property type="component" value="Unassembled WGS sequence"/>
</dbReference>
<comment type="caution">
    <text evidence="2">The sequence shown here is derived from an EMBL/GenBank/DDBJ whole genome shotgun (WGS) entry which is preliminary data.</text>
</comment>
<reference evidence="2 3" key="1">
    <citation type="journal article" date="2016" name="Environ. Microbiol.">
        <title>Genomic resolution of a cold subsurface aquifer community provides metabolic insights for novel microbes adapted to high CO concentrations.</title>
        <authorList>
            <person name="Probst A.J."/>
            <person name="Castelle C.J."/>
            <person name="Singh A."/>
            <person name="Brown C.T."/>
            <person name="Anantharaman K."/>
            <person name="Sharon I."/>
            <person name="Hug L.A."/>
            <person name="Burstein D."/>
            <person name="Emerson J.B."/>
            <person name="Thomas B.C."/>
            <person name="Banfield J.F."/>
        </authorList>
    </citation>
    <scope>NUCLEOTIDE SEQUENCE [LARGE SCALE GENOMIC DNA]</scope>
    <source>
        <strain evidence="2">CG2_30_43_9</strain>
    </source>
</reference>
<dbReference type="AlphaFoldDB" id="A0A1J5GA84"/>
<accession>A0A1J5GA84</accession>
<dbReference type="Pfam" id="PF11074">
    <property type="entry name" value="DUF2779"/>
    <property type="match status" value="1"/>
</dbReference>